<dbReference type="InterPro" id="IPR036388">
    <property type="entry name" value="WH-like_DNA-bd_sf"/>
</dbReference>
<evidence type="ECO:0000259" key="1">
    <source>
        <dbReference type="Pfam" id="PF03551"/>
    </source>
</evidence>
<evidence type="ECO:0000313" key="4">
    <source>
        <dbReference type="Proteomes" id="UP001589890"/>
    </source>
</evidence>
<dbReference type="Gene3D" id="6.10.140.190">
    <property type="match status" value="1"/>
</dbReference>
<keyword evidence="4" id="KW-1185">Reference proteome</keyword>
<dbReference type="InterPro" id="IPR005149">
    <property type="entry name" value="Tscrpt_reg_PadR_N"/>
</dbReference>
<feature type="domain" description="Transcription regulator PadR C-terminal" evidence="2">
    <location>
        <begin position="93"/>
        <end position="168"/>
    </location>
</feature>
<dbReference type="InterPro" id="IPR036390">
    <property type="entry name" value="WH_DNA-bd_sf"/>
</dbReference>
<proteinExistence type="predicted"/>
<accession>A0ABV6QJQ7</accession>
<organism evidence="3 4">
    <name type="scientific">Kribbella deserti</name>
    <dbReference type="NCBI Taxonomy" id="1926257"/>
    <lineage>
        <taxon>Bacteria</taxon>
        <taxon>Bacillati</taxon>
        <taxon>Actinomycetota</taxon>
        <taxon>Actinomycetes</taxon>
        <taxon>Propionibacteriales</taxon>
        <taxon>Kribbellaceae</taxon>
        <taxon>Kribbella</taxon>
    </lineage>
</organism>
<name>A0ABV6QJQ7_9ACTN</name>
<reference evidence="3 4" key="1">
    <citation type="submission" date="2024-09" db="EMBL/GenBank/DDBJ databases">
        <authorList>
            <person name="Sun Q."/>
            <person name="Mori K."/>
        </authorList>
    </citation>
    <scope>NUCLEOTIDE SEQUENCE [LARGE SCALE GENOMIC DNA]</scope>
    <source>
        <strain evidence="3 4">CGMCC 1.15906</strain>
    </source>
</reference>
<feature type="domain" description="Transcription regulator PadR N-terminal" evidence="1">
    <location>
        <begin position="7"/>
        <end position="80"/>
    </location>
</feature>
<evidence type="ECO:0000313" key="3">
    <source>
        <dbReference type="EMBL" id="MFC0624866.1"/>
    </source>
</evidence>
<dbReference type="EMBL" id="JBHLTC010000014">
    <property type="protein sequence ID" value="MFC0624866.1"/>
    <property type="molecule type" value="Genomic_DNA"/>
</dbReference>
<dbReference type="Proteomes" id="UP001589890">
    <property type="component" value="Unassembled WGS sequence"/>
</dbReference>
<dbReference type="PANTHER" id="PTHR43252:SF6">
    <property type="entry name" value="NEGATIVE TRANSCRIPTION REGULATOR PADR"/>
    <property type="match status" value="1"/>
</dbReference>
<dbReference type="InterPro" id="IPR018309">
    <property type="entry name" value="Tscrpt_reg_PadR_C"/>
</dbReference>
<comment type="caution">
    <text evidence="3">The sequence shown here is derived from an EMBL/GenBank/DDBJ whole genome shotgun (WGS) entry which is preliminary data.</text>
</comment>
<evidence type="ECO:0000259" key="2">
    <source>
        <dbReference type="Pfam" id="PF10400"/>
    </source>
</evidence>
<dbReference type="SUPFAM" id="SSF46785">
    <property type="entry name" value="Winged helix' DNA-binding domain"/>
    <property type="match status" value="1"/>
</dbReference>
<sequence>MSLKHAILGLLDLRPMTGYDLKKTFDNSARHFWAADRSQIYRTLGMLHGDGLVTEKVIAQQSRPDRHEYRLTKAGAAELDSWLRSPVPVELPREAFLARIFFAGRADDRELVRTLVAERRTLAQERLDELQAVEAPKTTYADRLRAMTLRNGIMHLEVELSWLAELDRELVAAL</sequence>
<dbReference type="PANTHER" id="PTHR43252">
    <property type="entry name" value="TRANSCRIPTIONAL REGULATOR YQJI"/>
    <property type="match status" value="1"/>
</dbReference>
<dbReference type="RefSeq" id="WP_380046679.1">
    <property type="nucleotide sequence ID" value="NZ_JBHLTC010000014.1"/>
</dbReference>
<gene>
    <name evidence="3" type="ORF">ACFFGN_12385</name>
</gene>
<protein>
    <submittedName>
        <fullName evidence="3">PadR family transcriptional regulator</fullName>
    </submittedName>
</protein>
<dbReference type="Pfam" id="PF03551">
    <property type="entry name" value="PadR"/>
    <property type="match status" value="1"/>
</dbReference>
<dbReference type="Pfam" id="PF10400">
    <property type="entry name" value="Vir_act_alpha_C"/>
    <property type="match status" value="1"/>
</dbReference>
<dbReference type="Gene3D" id="1.10.10.10">
    <property type="entry name" value="Winged helix-like DNA-binding domain superfamily/Winged helix DNA-binding domain"/>
    <property type="match status" value="1"/>
</dbReference>